<dbReference type="GO" id="GO:0009898">
    <property type="term" value="C:cytoplasmic side of plasma membrane"/>
    <property type="evidence" value="ECO:0007669"/>
    <property type="project" value="TreeGrafter"/>
</dbReference>
<sequence>MSFLGKIFGGKKEEKGPTTHEAIQKLRETEELLVKKQEFLERKIETEIQTARKHAAKNKRAAMAALKRKKRYQTQLTQIDGTLTQIEAQREALEGANTNAQVLTTMRDAALAMQLAHKDIDVEKVHEIMDDIAEQHEISREITDAISNNVAFSNDVDEDELERELEELEQEDLDKEMIGINVPTDKLPDVPAAELVHDKPKPSKSKKEEDDEEFKMLQSWAT</sequence>
<organism evidence="5 6">
    <name type="scientific">Diatraea saccharalis</name>
    <name type="common">sugarcane borer</name>
    <dbReference type="NCBI Taxonomy" id="40085"/>
    <lineage>
        <taxon>Eukaryota</taxon>
        <taxon>Metazoa</taxon>
        <taxon>Ecdysozoa</taxon>
        <taxon>Arthropoda</taxon>
        <taxon>Hexapoda</taxon>
        <taxon>Insecta</taxon>
        <taxon>Pterygota</taxon>
        <taxon>Neoptera</taxon>
        <taxon>Endopterygota</taxon>
        <taxon>Lepidoptera</taxon>
        <taxon>Glossata</taxon>
        <taxon>Ditrysia</taxon>
        <taxon>Pyraloidea</taxon>
        <taxon>Crambidae</taxon>
        <taxon>Crambinae</taxon>
        <taxon>Diatraea</taxon>
    </lineage>
</organism>
<dbReference type="PANTHER" id="PTHR22761">
    <property type="entry name" value="CHARGED MULTIVESICULAR BODY PROTEIN"/>
    <property type="match status" value="1"/>
</dbReference>
<dbReference type="PANTHER" id="PTHR22761:SF10">
    <property type="entry name" value="GH13992P"/>
    <property type="match status" value="1"/>
</dbReference>
<keyword evidence="6" id="KW-1185">Reference proteome</keyword>
<dbReference type="GO" id="GO:0032511">
    <property type="term" value="P:late endosome to vacuole transport via multivesicular body sorting pathway"/>
    <property type="evidence" value="ECO:0007669"/>
    <property type="project" value="TreeGrafter"/>
</dbReference>
<dbReference type="EMBL" id="OU893335">
    <property type="protein sequence ID" value="CAG9792333.1"/>
    <property type="molecule type" value="Genomic_DNA"/>
</dbReference>
<comment type="subcellular location">
    <subcellularLocation>
        <location evidence="1">Endosome</location>
    </subcellularLocation>
</comment>
<evidence type="ECO:0000313" key="5">
    <source>
        <dbReference type="EMBL" id="CAG9792333.1"/>
    </source>
</evidence>
<name>A0A9N9WGW0_9NEOP</name>
<feature type="compositionally biased region" description="Basic and acidic residues" evidence="4">
    <location>
        <begin position="195"/>
        <end position="208"/>
    </location>
</feature>
<feature type="compositionally biased region" description="Basic and acidic residues" evidence="4">
    <location>
        <begin position="10"/>
        <end position="20"/>
    </location>
</feature>
<accession>A0A9N9WGW0</accession>
<feature type="region of interest" description="Disordered" evidence="4">
    <location>
        <begin position="173"/>
        <end position="222"/>
    </location>
</feature>
<evidence type="ECO:0000256" key="4">
    <source>
        <dbReference type="SAM" id="MobiDB-lite"/>
    </source>
</evidence>
<evidence type="ECO:0000256" key="2">
    <source>
        <dbReference type="ARBA" id="ARBA00006190"/>
    </source>
</evidence>
<evidence type="ECO:0000256" key="1">
    <source>
        <dbReference type="ARBA" id="ARBA00004177"/>
    </source>
</evidence>
<protein>
    <recommendedName>
        <fullName evidence="7">Charged multivesicular body protein 4c</fullName>
    </recommendedName>
</protein>
<dbReference type="GO" id="GO:0005771">
    <property type="term" value="C:multivesicular body"/>
    <property type="evidence" value="ECO:0007669"/>
    <property type="project" value="TreeGrafter"/>
</dbReference>
<dbReference type="Gene3D" id="6.10.250.1710">
    <property type="match status" value="1"/>
</dbReference>
<evidence type="ECO:0000313" key="6">
    <source>
        <dbReference type="Proteomes" id="UP001153714"/>
    </source>
</evidence>
<gene>
    <name evidence="5" type="ORF">DIATSA_LOCUS9878</name>
</gene>
<feature type="region of interest" description="Disordered" evidence="4">
    <location>
        <begin position="1"/>
        <end position="20"/>
    </location>
</feature>
<proteinExistence type="inferred from homology"/>
<dbReference type="GO" id="GO:0006900">
    <property type="term" value="P:vesicle budding from membrane"/>
    <property type="evidence" value="ECO:0007669"/>
    <property type="project" value="TreeGrafter"/>
</dbReference>
<comment type="similarity">
    <text evidence="2">Belongs to the SNF7 family.</text>
</comment>
<dbReference type="InterPro" id="IPR005024">
    <property type="entry name" value="Snf7_fam"/>
</dbReference>
<dbReference type="Pfam" id="PF03357">
    <property type="entry name" value="Snf7"/>
    <property type="match status" value="1"/>
</dbReference>
<dbReference type="Gene3D" id="1.10.287.1060">
    <property type="entry name" value="ESAT-6-like"/>
    <property type="match status" value="1"/>
</dbReference>
<evidence type="ECO:0000256" key="3">
    <source>
        <dbReference type="ARBA" id="ARBA00022753"/>
    </source>
</evidence>
<dbReference type="GO" id="GO:0000815">
    <property type="term" value="C:ESCRT III complex"/>
    <property type="evidence" value="ECO:0007669"/>
    <property type="project" value="TreeGrafter"/>
</dbReference>
<dbReference type="OrthoDB" id="5592979at2759"/>
<dbReference type="AlphaFoldDB" id="A0A9N9WGW0"/>
<reference evidence="5" key="2">
    <citation type="submission" date="2022-10" db="EMBL/GenBank/DDBJ databases">
        <authorList>
            <consortium name="ENA_rothamsted_submissions"/>
            <consortium name="culmorum"/>
            <person name="King R."/>
        </authorList>
    </citation>
    <scope>NUCLEOTIDE SEQUENCE</scope>
</reference>
<keyword evidence="3" id="KW-0967">Endosome</keyword>
<dbReference type="Proteomes" id="UP001153714">
    <property type="component" value="Chromosome 4"/>
</dbReference>
<reference evidence="5" key="1">
    <citation type="submission" date="2021-12" db="EMBL/GenBank/DDBJ databases">
        <authorList>
            <person name="King R."/>
        </authorList>
    </citation>
    <scope>NUCLEOTIDE SEQUENCE</scope>
</reference>
<evidence type="ECO:0008006" key="7">
    <source>
        <dbReference type="Google" id="ProtNLM"/>
    </source>
</evidence>